<comment type="similarity">
    <text evidence="2 15">Belongs to the phenylalanyl-tRNA synthetase beta subunit family. Type 1 subfamily.</text>
</comment>
<dbReference type="EC" id="6.1.1.20" evidence="15"/>
<dbReference type="KEGG" id="nur:ATY38_15170"/>
<dbReference type="PROSITE" id="PS50886">
    <property type="entry name" value="TRBD"/>
    <property type="match status" value="1"/>
</dbReference>
<dbReference type="FunFam" id="2.40.50.140:FF:000045">
    <property type="entry name" value="Phenylalanine--tRNA ligase beta subunit"/>
    <property type="match status" value="1"/>
</dbReference>
<dbReference type="SUPFAM" id="SSF50249">
    <property type="entry name" value="Nucleic acid-binding proteins"/>
    <property type="match status" value="1"/>
</dbReference>
<dbReference type="InterPro" id="IPR012340">
    <property type="entry name" value="NA-bd_OB-fold"/>
</dbReference>
<dbReference type="Pfam" id="PF03147">
    <property type="entry name" value="FDX-ACB"/>
    <property type="match status" value="1"/>
</dbReference>
<dbReference type="Gene3D" id="2.40.50.140">
    <property type="entry name" value="Nucleic acid-binding proteins"/>
    <property type="match status" value="1"/>
</dbReference>
<dbReference type="Pfam" id="PF17759">
    <property type="entry name" value="tRNA_synthFbeta"/>
    <property type="match status" value="1"/>
</dbReference>
<name>A0A1H2E4A7_9PROT</name>
<dbReference type="SMART" id="SM00896">
    <property type="entry name" value="FDX-ACB"/>
    <property type="match status" value="1"/>
</dbReference>
<keyword evidence="4 15" id="KW-0963">Cytoplasm</keyword>
<evidence type="ECO:0000256" key="5">
    <source>
        <dbReference type="ARBA" id="ARBA00022555"/>
    </source>
</evidence>
<reference evidence="21" key="1">
    <citation type="submission" date="2016-10" db="EMBL/GenBank/DDBJ databases">
        <authorList>
            <person name="Varghese N."/>
            <person name="Submissions S."/>
        </authorList>
    </citation>
    <scope>NUCLEOTIDE SEQUENCE [LARGE SCALE GENOMIC DNA]</scope>
    <source>
        <strain evidence="21">Nm10</strain>
    </source>
</reference>
<keyword evidence="12 15" id="KW-0648">Protein biosynthesis</keyword>
<dbReference type="GO" id="GO:0005524">
    <property type="term" value="F:ATP binding"/>
    <property type="evidence" value="ECO:0007669"/>
    <property type="project" value="UniProtKB-UniRule"/>
</dbReference>
<evidence type="ECO:0000256" key="7">
    <source>
        <dbReference type="ARBA" id="ARBA00022723"/>
    </source>
</evidence>
<keyword evidence="5 16" id="KW-0820">tRNA-binding</keyword>
<dbReference type="Gene3D" id="3.50.40.10">
    <property type="entry name" value="Phenylalanyl-trna Synthetase, Chain B, domain 3"/>
    <property type="match status" value="1"/>
</dbReference>
<feature type="binding site" evidence="15">
    <location>
        <position position="455"/>
    </location>
    <ligand>
        <name>Mg(2+)</name>
        <dbReference type="ChEBI" id="CHEBI:18420"/>
        <note>shared with alpha subunit</note>
    </ligand>
</feature>
<organism evidence="20 21">
    <name type="scientific">Nitrosomonas ureae</name>
    <dbReference type="NCBI Taxonomy" id="44577"/>
    <lineage>
        <taxon>Bacteria</taxon>
        <taxon>Pseudomonadati</taxon>
        <taxon>Pseudomonadota</taxon>
        <taxon>Betaproteobacteria</taxon>
        <taxon>Nitrosomonadales</taxon>
        <taxon>Nitrosomonadaceae</taxon>
        <taxon>Nitrosomonas</taxon>
    </lineage>
</organism>
<evidence type="ECO:0000256" key="13">
    <source>
        <dbReference type="ARBA" id="ARBA00023146"/>
    </source>
</evidence>
<evidence type="ECO:0000256" key="10">
    <source>
        <dbReference type="ARBA" id="ARBA00022842"/>
    </source>
</evidence>
<dbReference type="NCBIfam" id="TIGR00472">
    <property type="entry name" value="pheT_bact"/>
    <property type="match status" value="1"/>
</dbReference>
<evidence type="ECO:0000313" key="21">
    <source>
        <dbReference type="Proteomes" id="UP000182882"/>
    </source>
</evidence>
<protein>
    <recommendedName>
        <fullName evidence="15">Phenylalanine--tRNA ligase beta subunit</fullName>
        <ecNumber evidence="15">6.1.1.20</ecNumber>
    </recommendedName>
    <alternativeName>
        <fullName evidence="15">Phenylalanyl-tRNA synthetase beta subunit</fullName>
        <shortName evidence="15">PheRS</shortName>
    </alternativeName>
</protein>
<dbReference type="InterPro" id="IPR041616">
    <property type="entry name" value="PheRS_beta_core"/>
</dbReference>
<dbReference type="InterPro" id="IPR005121">
    <property type="entry name" value="Fdx_antiC-bd"/>
</dbReference>
<sequence length="790" mass="88472">MKFSEIWLRSFVNPAYSGDQLAHALTMAGIEVESIEPVASAFDNVVVAEVVSVERHPTADKLSVCNVKTGKSDNDLLQIVCGAPNVSVGARVPCALIGANLPNLMIRKTKLRGIDSSGMLCSAKELGISEVADGLLLLPNDAPVGMDFRSYYQLEDRIFTLSLTPNRADCLGVQGVAREVSAITDTDILLPFAIENVSDEINDTLNVHVTAPDACPLYCGRLLRNINLNVTTPLWLTQRLERSGIRSINPVVDITNYVMLEIGQPMHAFDLAKITGGSIQVRYAFSHEKIQLLNGDQVDLTPEMLLITDEHKPLALAGIMGGSESGVTYSTTDIFLESAFFSPAVISGKSFHLGFSSDSAYRFERGVDFAATRSALERASYLIHSICGGQAGAVIEIKHELPQRSSVDVRMERIKRILGIDLNKEQIGNYFRRLGFKFSEKDKCFSVMPPTYRFDLMIEEDFIEELARIYGYDHIPTHYPYASMTMLPEPETQHTTIEIKQTLINLDYQEVINYSFVDADWEADFVDNHKPIMLLNPISSQMNVMRSTLIGGLIANLQFNLNRKQVRVRLFEVGCCFLREDERDCKQIEKISGLSYGDFSSEQWGIAARNVDFYDIKADVEVLCRGKSVEFKRFSHPALHPGKSAEICFEDRIIGWIGELHPRWQTKYGLQKNTILFELNLHSLKPKLLPLIKEISKFPPVRRDIAIIVDNEISAYSLLSCMQTVKSAIISDISLFDIYRGNGMESNKKSLAFRVLLQDTEKTLTDEQAEYAITSLITILKNQFGAELRN</sequence>
<dbReference type="Proteomes" id="UP000182882">
    <property type="component" value="Unassembled WGS sequence"/>
</dbReference>
<keyword evidence="11 16" id="KW-0694">RNA-binding</keyword>
<comment type="catalytic activity">
    <reaction evidence="14 15">
        <text>tRNA(Phe) + L-phenylalanine + ATP = L-phenylalanyl-tRNA(Phe) + AMP + diphosphate + H(+)</text>
        <dbReference type="Rhea" id="RHEA:19413"/>
        <dbReference type="Rhea" id="RHEA-COMP:9668"/>
        <dbReference type="Rhea" id="RHEA-COMP:9699"/>
        <dbReference type="ChEBI" id="CHEBI:15378"/>
        <dbReference type="ChEBI" id="CHEBI:30616"/>
        <dbReference type="ChEBI" id="CHEBI:33019"/>
        <dbReference type="ChEBI" id="CHEBI:58095"/>
        <dbReference type="ChEBI" id="CHEBI:78442"/>
        <dbReference type="ChEBI" id="CHEBI:78531"/>
        <dbReference type="ChEBI" id="CHEBI:456215"/>
        <dbReference type="EC" id="6.1.1.20"/>
    </reaction>
</comment>
<evidence type="ECO:0000313" key="20">
    <source>
        <dbReference type="EMBL" id="SDT89518.1"/>
    </source>
</evidence>
<keyword evidence="6 15" id="KW-0436">Ligase</keyword>
<dbReference type="GO" id="GO:0004826">
    <property type="term" value="F:phenylalanine-tRNA ligase activity"/>
    <property type="evidence" value="ECO:0007669"/>
    <property type="project" value="UniProtKB-UniRule"/>
</dbReference>
<feature type="binding site" evidence="15">
    <location>
        <position position="465"/>
    </location>
    <ligand>
        <name>Mg(2+)</name>
        <dbReference type="ChEBI" id="CHEBI:18420"/>
        <note>shared with alpha subunit</note>
    </ligand>
</feature>
<dbReference type="Gene3D" id="3.30.70.380">
    <property type="entry name" value="Ferrodoxin-fold anticodon-binding domain"/>
    <property type="match status" value="1"/>
</dbReference>
<dbReference type="InterPro" id="IPR045864">
    <property type="entry name" value="aa-tRNA-synth_II/BPL/LPL"/>
</dbReference>
<dbReference type="GO" id="GO:0000049">
    <property type="term" value="F:tRNA binding"/>
    <property type="evidence" value="ECO:0007669"/>
    <property type="project" value="UniProtKB-UniRule"/>
</dbReference>
<dbReference type="AlphaFoldDB" id="A0A1H2E4A7"/>
<dbReference type="Pfam" id="PF03483">
    <property type="entry name" value="B3_4"/>
    <property type="match status" value="1"/>
</dbReference>
<dbReference type="InterPro" id="IPR045060">
    <property type="entry name" value="Phe-tRNA-ligase_IIc_bsu"/>
</dbReference>
<dbReference type="Gene3D" id="3.30.930.10">
    <property type="entry name" value="Bira Bifunctional Protein, Domain 2"/>
    <property type="match status" value="1"/>
</dbReference>
<dbReference type="SUPFAM" id="SSF46955">
    <property type="entry name" value="Putative DNA-binding domain"/>
    <property type="match status" value="1"/>
</dbReference>
<dbReference type="InterPro" id="IPR020825">
    <property type="entry name" value="Phe-tRNA_synthase-like_B3/B4"/>
</dbReference>
<dbReference type="Pfam" id="PF03484">
    <property type="entry name" value="B5"/>
    <property type="match status" value="1"/>
</dbReference>
<dbReference type="InterPro" id="IPR036690">
    <property type="entry name" value="Fdx_antiC-bd_sf"/>
</dbReference>
<evidence type="ECO:0000256" key="16">
    <source>
        <dbReference type="PROSITE-ProRule" id="PRU00209"/>
    </source>
</evidence>
<keyword evidence="9 15" id="KW-0067">ATP-binding</keyword>
<dbReference type="PROSITE" id="PS51483">
    <property type="entry name" value="B5"/>
    <property type="match status" value="1"/>
</dbReference>
<dbReference type="GO" id="GO:0006432">
    <property type="term" value="P:phenylalanyl-tRNA aminoacylation"/>
    <property type="evidence" value="ECO:0007669"/>
    <property type="project" value="UniProtKB-UniRule"/>
</dbReference>
<dbReference type="SMART" id="SM00874">
    <property type="entry name" value="B5"/>
    <property type="match status" value="1"/>
</dbReference>
<dbReference type="Gene3D" id="3.30.56.10">
    <property type="match status" value="2"/>
</dbReference>
<comment type="subunit">
    <text evidence="3 15">Tetramer of two alpha and two beta subunits.</text>
</comment>
<evidence type="ECO:0000256" key="8">
    <source>
        <dbReference type="ARBA" id="ARBA00022741"/>
    </source>
</evidence>
<accession>A0A1H2E4A7</accession>
<dbReference type="HAMAP" id="MF_00283">
    <property type="entry name" value="Phe_tRNA_synth_beta1"/>
    <property type="match status" value="1"/>
</dbReference>
<comment type="subcellular location">
    <subcellularLocation>
        <location evidence="1 15">Cytoplasm</location>
    </subcellularLocation>
</comment>
<gene>
    <name evidence="15" type="primary">pheT</name>
    <name evidence="20" type="ORF">SAMN05216406_10892</name>
</gene>
<evidence type="ECO:0000256" key="6">
    <source>
        <dbReference type="ARBA" id="ARBA00022598"/>
    </source>
</evidence>
<keyword evidence="7 15" id="KW-0479">Metal-binding</keyword>
<feature type="binding site" evidence="15">
    <location>
        <position position="464"/>
    </location>
    <ligand>
        <name>Mg(2+)</name>
        <dbReference type="ChEBI" id="CHEBI:18420"/>
        <note>shared with alpha subunit</note>
    </ligand>
</feature>
<dbReference type="GO" id="GO:0000287">
    <property type="term" value="F:magnesium ion binding"/>
    <property type="evidence" value="ECO:0007669"/>
    <property type="project" value="UniProtKB-UniRule"/>
</dbReference>
<dbReference type="EMBL" id="FNLN01000008">
    <property type="protein sequence ID" value="SDT89518.1"/>
    <property type="molecule type" value="Genomic_DNA"/>
</dbReference>
<dbReference type="SMART" id="SM00873">
    <property type="entry name" value="B3_4"/>
    <property type="match status" value="1"/>
</dbReference>
<dbReference type="InterPro" id="IPR004532">
    <property type="entry name" value="Phe-tRNA-ligase_IIc_bsu_bact"/>
</dbReference>
<dbReference type="PROSITE" id="PS51447">
    <property type="entry name" value="FDX_ACB"/>
    <property type="match status" value="1"/>
</dbReference>
<dbReference type="PANTHER" id="PTHR10947">
    <property type="entry name" value="PHENYLALANYL-TRNA SYNTHETASE BETA CHAIN AND LEUCINE-RICH REPEAT-CONTAINING PROTEIN 47"/>
    <property type="match status" value="1"/>
</dbReference>
<keyword evidence="13 15" id="KW-0030">Aminoacyl-tRNA synthetase</keyword>
<dbReference type="FunFam" id="3.30.56.10:FF:000002">
    <property type="entry name" value="Phenylalanine--tRNA ligase beta subunit"/>
    <property type="match status" value="1"/>
</dbReference>
<dbReference type="CDD" id="cd00769">
    <property type="entry name" value="PheRS_beta_core"/>
    <property type="match status" value="1"/>
</dbReference>
<evidence type="ECO:0000256" key="9">
    <source>
        <dbReference type="ARBA" id="ARBA00022840"/>
    </source>
</evidence>
<dbReference type="SUPFAM" id="SSF54991">
    <property type="entry name" value="Anticodon-binding domain of PheRS"/>
    <property type="match status" value="1"/>
</dbReference>
<dbReference type="FunFam" id="3.30.70.380:FF:000001">
    <property type="entry name" value="Phenylalanine--tRNA ligase beta subunit"/>
    <property type="match status" value="1"/>
</dbReference>
<evidence type="ECO:0000259" key="17">
    <source>
        <dbReference type="PROSITE" id="PS50886"/>
    </source>
</evidence>
<keyword evidence="10 15" id="KW-0460">Magnesium</keyword>
<dbReference type="PANTHER" id="PTHR10947:SF0">
    <property type="entry name" value="PHENYLALANINE--TRNA LIGASE BETA SUBUNIT"/>
    <property type="match status" value="1"/>
</dbReference>
<evidence type="ECO:0000256" key="11">
    <source>
        <dbReference type="ARBA" id="ARBA00022884"/>
    </source>
</evidence>
<evidence type="ECO:0000256" key="2">
    <source>
        <dbReference type="ARBA" id="ARBA00008653"/>
    </source>
</evidence>
<keyword evidence="21" id="KW-1185">Reference proteome</keyword>
<dbReference type="SUPFAM" id="SSF56037">
    <property type="entry name" value="PheT/TilS domain"/>
    <property type="match status" value="1"/>
</dbReference>
<evidence type="ECO:0000259" key="19">
    <source>
        <dbReference type="PROSITE" id="PS51483"/>
    </source>
</evidence>
<dbReference type="FunFam" id="3.30.930.10:FF:000022">
    <property type="entry name" value="Phenylalanine--tRNA ligase beta subunit"/>
    <property type="match status" value="1"/>
</dbReference>
<feature type="binding site" evidence="15">
    <location>
        <position position="461"/>
    </location>
    <ligand>
        <name>Mg(2+)</name>
        <dbReference type="ChEBI" id="CHEBI:18420"/>
        <note>shared with alpha subunit</note>
    </ligand>
</feature>
<comment type="cofactor">
    <cofactor evidence="15">
        <name>Mg(2+)</name>
        <dbReference type="ChEBI" id="CHEBI:18420"/>
    </cofactor>
    <text evidence="15">Binds 2 magnesium ions per tetramer.</text>
</comment>
<feature type="domain" description="TRNA-binding" evidence="17">
    <location>
        <begin position="39"/>
        <end position="149"/>
    </location>
</feature>
<evidence type="ECO:0000259" key="18">
    <source>
        <dbReference type="PROSITE" id="PS51447"/>
    </source>
</evidence>
<feature type="domain" description="FDX-ACB" evidence="18">
    <location>
        <begin position="696"/>
        <end position="789"/>
    </location>
</feature>
<dbReference type="InterPro" id="IPR009061">
    <property type="entry name" value="DNA-bd_dom_put_sf"/>
</dbReference>
<dbReference type="NCBIfam" id="NF045760">
    <property type="entry name" value="YtpR"/>
    <property type="match status" value="1"/>
</dbReference>
<dbReference type="FunFam" id="3.50.40.10:FF:000001">
    <property type="entry name" value="Phenylalanine--tRNA ligase beta subunit"/>
    <property type="match status" value="1"/>
</dbReference>
<evidence type="ECO:0000256" key="14">
    <source>
        <dbReference type="ARBA" id="ARBA00049255"/>
    </source>
</evidence>
<evidence type="ECO:0000256" key="3">
    <source>
        <dbReference type="ARBA" id="ARBA00011209"/>
    </source>
</evidence>
<dbReference type="GO" id="GO:0009328">
    <property type="term" value="C:phenylalanine-tRNA ligase complex"/>
    <property type="evidence" value="ECO:0007669"/>
    <property type="project" value="TreeGrafter"/>
</dbReference>
<dbReference type="RefSeq" id="WP_062560028.1">
    <property type="nucleotide sequence ID" value="NZ_CP013341.1"/>
</dbReference>
<evidence type="ECO:0000256" key="12">
    <source>
        <dbReference type="ARBA" id="ARBA00022917"/>
    </source>
</evidence>
<feature type="domain" description="B5" evidence="19">
    <location>
        <begin position="402"/>
        <end position="477"/>
    </location>
</feature>
<dbReference type="CDD" id="cd02796">
    <property type="entry name" value="tRNA_bind_bactPheRS"/>
    <property type="match status" value="1"/>
</dbReference>
<dbReference type="InterPro" id="IPR005147">
    <property type="entry name" value="tRNA_synthase_B5-dom"/>
</dbReference>
<keyword evidence="8 15" id="KW-0547">Nucleotide-binding</keyword>
<evidence type="ECO:0000256" key="15">
    <source>
        <dbReference type="HAMAP-Rule" id="MF_00283"/>
    </source>
</evidence>
<dbReference type="InterPro" id="IPR002547">
    <property type="entry name" value="tRNA-bd_dom"/>
</dbReference>
<dbReference type="InterPro" id="IPR005146">
    <property type="entry name" value="B3/B4_tRNA-bd"/>
</dbReference>
<dbReference type="InterPro" id="IPR033714">
    <property type="entry name" value="tRNA_bind_bactPheRS"/>
</dbReference>
<dbReference type="Pfam" id="PF01588">
    <property type="entry name" value="tRNA_bind"/>
    <property type="match status" value="1"/>
</dbReference>
<evidence type="ECO:0000256" key="1">
    <source>
        <dbReference type="ARBA" id="ARBA00004496"/>
    </source>
</evidence>
<evidence type="ECO:0000256" key="4">
    <source>
        <dbReference type="ARBA" id="ARBA00022490"/>
    </source>
</evidence>
<proteinExistence type="inferred from homology"/>
<dbReference type="SUPFAM" id="SSF55681">
    <property type="entry name" value="Class II aaRS and biotin synthetases"/>
    <property type="match status" value="1"/>
</dbReference>